<keyword evidence="1" id="KW-0812">Transmembrane</keyword>
<dbReference type="AlphaFoldDB" id="A0AAU0MF23"/>
<evidence type="ECO:0000259" key="2">
    <source>
        <dbReference type="Pfam" id="PF07811"/>
    </source>
</evidence>
<dbReference type="InterPro" id="IPR012495">
    <property type="entry name" value="TadE-like_dom"/>
</dbReference>
<gene>
    <name evidence="3" type="ORF">RYJ27_07565</name>
</gene>
<name>A0AAU0MF23_9MICO</name>
<dbReference type="RefSeq" id="WP_330169725.1">
    <property type="nucleotide sequence ID" value="NZ_CP137080.1"/>
</dbReference>
<proteinExistence type="predicted"/>
<feature type="domain" description="TadE-like" evidence="2">
    <location>
        <begin position="15"/>
        <end position="56"/>
    </location>
</feature>
<evidence type="ECO:0000313" key="3">
    <source>
        <dbReference type="EMBL" id="WOQ68584.1"/>
    </source>
</evidence>
<reference evidence="3 4" key="1">
    <citation type="submission" date="2023-10" db="EMBL/GenBank/DDBJ databases">
        <title>Y20.</title>
        <authorList>
            <person name="Zhang G."/>
            <person name="Ding Y."/>
        </authorList>
    </citation>
    <scope>NUCLEOTIDE SEQUENCE [LARGE SCALE GENOMIC DNA]</scope>
    <source>
        <strain evidence="3 4">Y20</strain>
    </source>
</reference>
<sequence>MAIAPPSARTSEDAGAAAVEFVLVGLLLTFLTLGVIQLGVAVYVRNVVHDAAVEGAHRGALADASPAEGAQRTRELIGRAVGESFAQEVSAQRSGELGYPTVRVTVRARLPLVGLLGPAAGMEVQAHAPLESFD</sequence>
<organism evidence="3 4">
    <name type="scientific">Microbacterium limosum</name>
    <dbReference type="NCBI Taxonomy" id="3079935"/>
    <lineage>
        <taxon>Bacteria</taxon>
        <taxon>Bacillati</taxon>
        <taxon>Actinomycetota</taxon>
        <taxon>Actinomycetes</taxon>
        <taxon>Micrococcales</taxon>
        <taxon>Microbacteriaceae</taxon>
        <taxon>Microbacterium</taxon>
    </lineage>
</organism>
<accession>A0AAU0MF23</accession>
<keyword evidence="1" id="KW-0472">Membrane</keyword>
<dbReference type="EMBL" id="CP137080">
    <property type="protein sequence ID" value="WOQ68584.1"/>
    <property type="molecule type" value="Genomic_DNA"/>
</dbReference>
<feature type="transmembrane region" description="Helical" evidence="1">
    <location>
        <begin position="21"/>
        <end position="44"/>
    </location>
</feature>
<protein>
    <submittedName>
        <fullName evidence="3">TadE/TadG family type IV pilus assembly protein</fullName>
    </submittedName>
</protein>
<keyword evidence="1" id="KW-1133">Transmembrane helix</keyword>
<keyword evidence="4" id="KW-1185">Reference proteome</keyword>
<evidence type="ECO:0000256" key="1">
    <source>
        <dbReference type="SAM" id="Phobius"/>
    </source>
</evidence>
<dbReference type="KEGG" id="mliy:RYJ27_07565"/>
<dbReference type="Proteomes" id="UP001329313">
    <property type="component" value="Chromosome"/>
</dbReference>
<evidence type="ECO:0000313" key="4">
    <source>
        <dbReference type="Proteomes" id="UP001329313"/>
    </source>
</evidence>
<dbReference type="Pfam" id="PF07811">
    <property type="entry name" value="TadE"/>
    <property type="match status" value="1"/>
</dbReference>